<dbReference type="Proteomes" id="UP001246473">
    <property type="component" value="Unassembled WGS sequence"/>
</dbReference>
<dbReference type="RefSeq" id="WP_106355650.1">
    <property type="nucleotide sequence ID" value="NZ_JANSLM010000018.1"/>
</dbReference>
<reference evidence="2" key="1">
    <citation type="submission" date="2022-08" db="EMBL/GenBank/DDBJ databases">
        <authorList>
            <person name="Kim S.-J."/>
        </authorList>
    </citation>
    <scope>NUCLEOTIDE SEQUENCE</scope>
    <source>
        <strain evidence="2">KJ</strain>
    </source>
</reference>
<gene>
    <name evidence="2" type="ORF">ParKJ_34795</name>
</gene>
<proteinExistence type="predicted"/>
<evidence type="ECO:0000256" key="1">
    <source>
        <dbReference type="SAM" id="SignalP"/>
    </source>
</evidence>
<comment type="caution">
    <text evidence="2">The sequence shown here is derived from an EMBL/GenBank/DDBJ whole genome shotgun (WGS) entry which is preliminary data.</text>
</comment>
<feature type="chain" id="PRO_5043051444" evidence="1">
    <location>
        <begin position="21"/>
        <end position="199"/>
    </location>
</feature>
<sequence length="199" mass="20969">MKKILLITLTAFASAVHAGAATQSVTLQNTTATIDSASDFTAPDGQKIRLLNESGSVSRSTVSSTAQVLYEVTLEEDGKLARSISILINDGMPGVTAIDEARPYVSCTSASDCKTVEFRTGFVLSLTPRIGGTGSILTSCSIDLSKLLSVDSVPQDGFVTQRPHILQITNAPTFSLSSGQTLVMPLDGRFKLTIKATIV</sequence>
<evidence type="ECO:0000313" key="2">
    <source>
        <dbReference type="EMBL" id="MDT8842607.1"/>
    </source>
</evidence>
<organism evidence="2 3">
    <name type="scientific">Paraburkholderia fungorum</name>
    <dbReference type="NCBI Taxonomy" id="134537"/>
    <lineage>
        <taxon>Bacteria</taxon>
        <taxon>Pseudomonadati</taxon>
        <taxon>Pseudomonadota</taxon>
        <taxon>Betaproteobacteria</taxon>
        <taxon>Burkholderiales</taxon>
        <taxon>Burkholderiaceae</taxon>
        <taxon>Paraburkholderia</taxon>
    </lineage>
</organism>
<evidence type="ECO:0000313" key="3">
    <source>
        <dbReference type="Proteomes" id="UP001246473"/>
    </source>
</evidence>
<name>A0AAP5V037_9BURK</name>
<dbReference type="AlphaFoldDB" id="A0AAP5V037"/>
<feature type="signal peptide" evidence="1">
    <location>
        <begin position="1"/>
        <end position="20"/>
    </location>
</feature>
<keyword evidence="1" id="KW-0732">Signal</keyword>
<accession>A0AAP5V037</accession>
<protein>
    <submittedName>
        <fullName evidence="2">Uncharacterized protein</fullName>
    </submittedName>
</protein>
<dbReference type="EMBL" id="JANSLM010000018">
    <property type="protein sequence ID" value="MDT8842607.1"/>
    <property type="molecule type" value="Genomic_DNA"/>
</dbReference>